<dbReference type="EMBL" id="DS989830">
    <property type="protein sequence ID" value="EFR05338.1"/>
    <property type="molecule type" value="Genomic_DNA"/>
</dbReference>
<dbReference type="Proteomes" id="UP000002669">
    <property type="component" value="Unassembled WGS sequence"/>
</dbReference>
<dbReference type="GeneID" id="10024675"/>
<dbReference type="GO" id="GO:0061982">
    <property type="term" value="P:meiosis I cell cycle process"/>
    <property type="evidence" value="ECO:0007669"/>
    <property type="project" value="UniProtKB-ARBA"/>
</dbReference>
<dbReference type="PANTHER" id="PTHR10073">
    <property type="entry name" value="DNA MISMATCH REPAIR PROTEIN MLH, PMS, MUTL"/>
    <property type="match status" value="1"/>
</dbReference>
<protein>
    <recommendedName>
        <fullName evidence="4">DNA mismatch repair protein S5 domain-containing protein</fullName>
    </recommendedName>
</protein>
<dbReference type="InterPro" id="IPR038973">
    <property type="entry name" value="MutL/Mlh/Pms-like"/>
</dbReference>
<dbReference type="SUPFAM" id="SSF55874">
    <property type="entry name" value="ATPase domain of HSP90 chaperone/DNA topoisomerase II/histidine kinase"/>
    <property type="match status" value="1"/>
</dbReference>
<evidence type="ECO:0000256" key="1">
    <source>
        <dbReference type="ARBA" id="ARBA00006082"/>
    </source>
</evidence>
<dbReference type="RefSeq" id="XP_003169445.1">
    <property type="nucleotide sequence ID" value="XM_003169397.1"/>
</dbReference>
<evidence type="ECO:0000313" key="5">
    <source>
        <dbReference type="EMBL" id="EFR05338.1"/>
    </source>
</evidence>
<accession>E4V5G3</accession>
<dbReference type="HOGENOM" id="CLU_011171_2_0_1"/>
<organism evidence="6">
    <name type="scientific">Arthroderma gypseum (strain ATCC MYA-4604 / CBS 118893)</name>
    <name type="common">Microsporum gypseum</name>
    <dbReference type="NCBI Taxonomy" id="535722"/>
    <lineage>
        <taxon>Eukaryota</taxon>
        <taxon>Fungi</taxon>
        <taxon>Dikarya</taxon>
        <taxon>Ascomycota</taxon>
        <taxon>Pezizomycotina</taxon>
        <taxon>Eurotiomycetes</taxon>
        <taxon>Eurotiomycetidae</taxon>
        <taxon>Onygenales</taxon>
        <taxon>Arthrodermataceae</taxon>
        <taxon>Nannizzia</taxon>
    </lineage>
</organism>
<reference evidence="6" key="1">
    <citation type="journal article" date="2012" name="MBio">
        <title>Comparative genome analysis of Trichophyton rubrum and related dermatophytes reveals candidate genes involved in infection.</title>
        <authorList>
            <person name="Martinez D.A."/>
            <person name="Oliver B.G."/>
            <person name="Graeser Y."/>
            <person name="Goldberg J.M."/>
            <person name="Li W."/>
            <person name="Martinez-Rossi N.M."/>
            <person name="Monod M."/>
            <person name="Shelest E."/>
            <person name="Barton R.C."/>
            <person name="Birch E."/>
            <person name="Brakhage A.A."/>
            <person name="Chen Z."/>
            <person name="Gurr S.J."/>
            <person name="Heiman D."/>
            <person name="Heitman J."/>
            <person name="Kosti I."/>
            <person name="Rossi A."/>
            <person name="Saif S."/>
            <person name="Samalova M."/>
            <person name="Saunders C.W."/>
            <person name="Shea T."/>
            <person name="Summerbell R.C."/>
            <person name="Xu J."/>
            <person name="Young S."/>
            <person name="Zeng Q."/>
            <person name="Birren B.W."/>
            <person name="Cuomo C.A."/>
            <person name="White T.C."/>
        </authorList>
    </citation>
    <scope>NUCLEOTIDE SEQUENCE [LARGE SCALE GENOMIC DNA]</scope>
    <source>
        <strain evidence="6">ATCC MYA-4604 / CBS 118893</strain>
    </source>
</reference>
<dbReference type="AlphaFoldDB" id="E4V5G3"/>
<dbReference type="VEuPathDB" id="FungiDB:MGYG_08349"/>
<evidence type="ECO:0000256" key="3">
    <source>
        <dbReference type="SAM" id="MobiDB-lite"/>
    </source>
</evidence>
<dbReference type="GO" id="GO:0016887">
    <property type="term" value="F:ATP hydrolysis activity"/>
    <property type="evidence" value="ECO:0007669"/>
    <property type="project" value="InterPro"/>
</dbReference>
<dbReference type="SUPFAM" id="SSF54211">
    <property type="entry name" value="Ribosomal protein S5 domain 2-like"/>
    <property type="match status" value="1"/>
</dbReference>
<dbReference type="SMART" id="SM01340">
    <property type="entry name" value="DNA_mis_repair"/>
    <property type="match status" value="1"/>
</dbReference>
<dbReference type="InterPro" id="IPR002099">
    <property type="entry name" value="MutL/Mlh/PMS"/>
</dbReference>
<dbReference type="Gene3D" id="3.30.565.10">
    <property type="entry name" value="Histidine kinase-like ATPase, C-terminal domain"/>
    <property type="match status" value="1"/>
</dbReference>
<keyword evidence="6" id="KW-1185">Reference proteome</keyword>
<dbReference type="GO" id="GO:0030983">
    <property type="term" value="F:mismatched DNA binding"/>
    <property type="evidence" value="ECO:0007669"/>
    <property type="project" value="InterPro"/>
</dbReference>
<dbReference type="STRING" id="535722.E4V5G3"/>
<dbReference type="OrthoDB" id="10263226at2759"/>
<dbReference type="GO" id="GO:0140664">
    <property type="term" value="F:ATP-dependent DNA damage sensor activity"/>
    <property type="evidence" value="ECO:0007669"/>
    <property type="project" value="InterPro"/>
</dbReference>
<dbReference type="OMA" id="YETTIPN"/>
<proteinExistence type="inferred from homology"/>
<dbReference type="Pfam" id="PF13589">
    <property type="entry name" value="HATPase_c_3"/>
    <property type="match status" value="1"/>
</dbReference>
<evidence type="ECO:0000256" key="2">
    <source>
        <dbReference type="ARBA" id="ARBA00022763"/>
    </source>
</evidence>
<dbReference type="GO" id="GO:0006298">
    <property type="term" value="P:mismatch repair"/>
    <property type="evidence" value="ECO:0007669"/>
    <property type="project" value="InterPro"/>
</dbReference>
<dbReference type="InterPro" id="IPR036890">
    <property type="entry name" value="HATPase_C_sf"/>
</dbReference>
<dbReference type="InterPro" id="IPR014721">
    <property type="entry name" value="Ribsml_uS5_D2-typ_fold_subgr"/>
</dbReference>
<evidence type="ECO:0000259" key="4">
    <source>
        <dbReference type="SMART" id="SM01340"/>
    </source>
</evidence>
<dbReference type="PANTHER" id="PTHR10073:SF41">
    <property type="entry name" value="MISMATCH REPAIR PROTEIN, PUTATIVE (AFU_ORTHOLOGUE AFUA_8G05820)-RELATED"/>
    <property type="match status" value="1"/>
</dbReference>
<feature type="domain" description="DNA mismatch repair protein S5" evidence="4">
    <location>
        <begin position="217"/>
        <end position="362"/>
    </location>
</feature>
<gene>
    <name evidence="5" type="ORF">MGYG_08349</name>
</gene>
<comment type="similarity">
    <text evidence="1">Belongs to the DNA mismatch repair MutL/HexB family.</text>
</comment>
<dbReference type="Gene3D" id="3.30.230.10">
    <property type="match status" value="1"/>
</dbReference>
<keyword evidence="2" id="KW-0227">DNA damage</keyword>
<dbReference type="NCBIfam" id="TIGR00585">
    <property type="entry name" value="mutl"/>
    <property type="match status" value="1"/>
</dbReference>
<dbReference type="InterPro" id="IPR020568">
    <property type="entry name" value="Ribosomal_Su5_D2-typ_SF"/>
</dbReference>
<dbReference type="InParanoid" id="E4V5G3"/>
<feature type="region of interest" description="Disordered" evidence="3">
    <location>
        <begin position="368"/>
        <end position="408"/>
    </location>
</feature>
<evidence type="ECO:0000313" key="6">
    <source>
        <dbReference type="Proteomes" id="UP000002669"/>
    </source>
</evidence>
<sequence>MTIVALGESTVRAIGSTSALPDPSSVVKELLDNALDAGATSVLVEISVNTLDIIQLKDNGSGILPSDRSFACKRNYTSKIQTKEDLCRVGGKTLGFRGQALASIAEMSNSVCIITRVPEEQVAKTVKFGRDGTPLSDTPTSHPVGTTVCVCDFLKPLPVRRQEVEKTSAKCILTIKKLLQRYVIARPRTRLSLRLLKSRDKDWIYAPSTNPSVCDAISKVIGSAVVSSCISNNSVYPILGEESGSDSVVNHNTPIIHMSVIVPKPFAECVPNINYKGQFVVIDGRPLLTSRGFGREVVKLFKSCYKQTMDRPKLEDPFLFLSLSCPPGIYDISIEPSKDDILFEDHQAVLHVIERAFKDIYKPETLTVISNPDTRQGRPGNQSVVGISSPGSTSNGSNLPSTNKSSSAVNPWTLSVAAQRLQDPESQLLTPRREPQITLNIIPLGSSNDKAKSSRASMRQTTLSLNDCGRVSLFEKRNPQPRSNGSLRRGTALKVPTANTLHGIDSFLQTPGKNPTRNIRAACIVQSPPQKSPPQTSPPSRFHPVTKSCQASMAIFSPNPQYPTRPIPRSMSGQLHYNKSNDRGDPGSCQLRPINKSTIPSGSYLHTYPSNPSFVPRFELDLDRINDQNNCSNNLNTGICTNVIQDQGSRTPMECMPSIDPAYETTIRNGGEITQLADAVKRLVDTDQYVKSGSLTEAFSQVDSTSNINYWTNRLHTLARDSSFQSRLRQLSFLTSVIPFK</sequence>
<dbReference type="eggNOG" id="KOG1978">
    <property type="taxonomic scope" value="Eukaryota"/>
</dbReference>
<dbReference type="Pfam" id="PF01119">
    <property type="entry name" value="DNA_mis_repair"/>
    <property type="match status" value="1"/>
</dbReference>
<dbReference type="GO" id="GO:0032389">
    <property type="term" value="C:MutLalpha complex"/>
    <property type="evidence" value="ECO:0007669"/>
    <property type="project" value="TreeGrafter"/>
</dbReference>
<dbReference type="FunFam" id="3.30.565.10:FF:000017">
    <property type="entry name" value="PMS1 homolog 1, mismatch repair system component"/>
    <property type="match status" value="1"/>
</dbReference>
<name>E4V5G3_ARTGP</name>
<dbReference type="GO" id="GO:0005524">
    <property type="term" value="F:ATP binding"/>
    <property type="evidence" value="ECO:0007669"/>
    <property type="project" value="InterPro"/>
</dbReference>
<dbReference type="InterPro" id="IPR013507">
    <property type="entry name" value="DNA_mismatch_S5_2-like"/>
</dbReference>